<evidence type="ECO:0000313" key="6">
    <source>
        <dbReference type="EMBL" id="USS41305.1"/>
    </source>
</evidence>
<keyword evidence="2 5" id="KW-0812">Transmembrane</keyword>
<organism evidence="6 7">
    <name type="scientific">Thermococcus aggregans</name>
    <dbReference type="NCBI Taxonomy" id="110163"/>
    <lineage>
        <taxon>Archaea</taxon>
        <taxon>Methanobacteriati</taxon>
        <taxon>Methanobacteriota</taxon>
        <taxon>Thermococci</taxon>
        <taxon>Thermococcales</taxon>
        <taxon>Thermococcaceae</taxon>
        <taxon>Thermococcus</taxon>
    </lineage>
</organism>
<comment type="subcellular location">
    <subcellularLocation>
        <location evidence="1">Membrane</location>
        <topology evidence="1">Multi-pass membrane protein</topology>
    </subcellularLocation>
</comment>
<dbReference type="PANTHER" id="PTHR33514:SF13">
    <property type="entry name" value="PROTEIN ABCI12, CHLOROPLASTIC"/>
    <property type="match status" value="1"/>
</dbReference>
<dbReference type="RefSeq" id="WP_253305246.1">
    <property type="nucleotide sequence ID" value="NZ_CP099582.1"/>
</dbReference>
<keyword evidence="4 5" id="KW-0472">Membrane</keyword>
<dbReference type="Proteomes" id="UP001055732">
    <property type="component" value="Chromosome"/>
</dbReference>
<name>A0A9E7SPU6_THEAG</name>
<keyword evidence="7" id="KW-1185">Reference proteome</keyword>
<feature type="transmembrane region" description="Helical" evidence="5">
    <location>
        <begin position="134"/>
        <end position="152"/>
    </location>
</feature>
<evidence type="ECO:0000256" key="3">
    <source>
        <dbReference type="ARBA" id="ARBA00022989"/>
    </source>
</evidence>
<feature type="transmembrane region" description="Helical" evidence="5">
    <location>
        <begin position="67"/>
        <end position="84"/>
    </location>
</feature>
<gene>
    <name evidence="6" type="ORF">NF865_03690</name>
</gene>
<accession>A0A9E7SPU6</accession>
<evidence type="ECO:0000256" key="4">
    <source>
        <dbReference type="ARBA" id="ARBA00023136"/>
    </source>
</evidence>
<dbReference type="GO" id="GO:0005886">
    <property type="term" value="C:plasma membrane"/>
    <property type="evidence" value="ECO:0007669"/>
    <property type="project" value="TreeGrafter"/>
</dbReference>
<protein>
    <submittedName>
        <fullName evidence="6">Energy-coupling factor transporter transmembrane protein EcfT</fullName>
    </submittedName>
</protein>
<feature type="transmembrane region" description="Helical" evidence="5">
    <location>
        <begin position="224"/>
        <end position="244"/>
    </location>
</feature>
<evidence type="ECO:0000313" key="7">
    <source>
        <dbReference type="Proteomes" id="UP001055732"/>
    </source>
</evidence>
<dbReference type="InterPro" id="IPR003339">
    <property type="entry name" value="ABC/ECF_trnsptr_transmembrane"/>
</dbReference>
<dbReference type="CDD" id="cd16914">
    <property type="entry name" value="EcfT"/>
    <property type="match status" value="1"/>
</dbReference>
<feature type="transmembrane region" description="Helical" evidence="5">
    <location>
        <begin position="22"/>
        <end position="55"/>
    </location>
</feature>
<dbReference type="AlphaFoldDB" id="A0A9E7SPU6"/>
<dbReference type="Pfam" id="PF02361">
    <property type="entry name" value="CbiQ"/>
    <property type="match status" value="1"/>
</dbReference>
<sequence length="252" mass="28548">MMYTLYLKRDSLLHSLDPRVKIVGSLLSVVVLILFNSPVLLFSLFLLIVLTLVTLGKITPREIFKVLKPLIPISVIAMIIWPFILKPWYFGLFIGFGYGIRLLSVALVTLGLIMTTPQRDLILGFIKMGMPYEIGLTLTIALRYIPTLYMLAQTIMDAQKSRGLELERGNFIQKARNTIPILIPLIVASIKTAHELSIALESRAFGASKRRTFLHNIEMKTKDYIALGITLASFLFAVYMRYFLGIGYIKLF</sequence>
<evidence type="ECO:0000256" key="1">
    <source>
        <dbReference type="ARBA" id="ARBA00004141"/>
    </source>
</evidence>
<feature type="transmembrane region" description="Helical" evidence="5">
    <location>
        <begin position="90"/>
        <end position="113"/>
    </location>
</feature>
<dbReference type="EMBL" id="CP099582">
    <property type="protein sequence ID" value="USS41305.1"/>
    <property type="molecule type" value="Genomic_DNA"/>
</dbReference>
<dbReference type="KEGG" id="tagg:NF865_03690"/>
<evidence type="ECO:0000256" key="5">
    <source>
        <dbReference type="SAM" id="Phobius"/>
    </source>
</evidence>
<dbReference type="PANTHER" id="PTHR33514">
    <property type="entry name" value="PROTEIN ABCI12, CHLOROPLASTIC"/>
    <property type="match status" value="1"/>
</dbReference>
<reference evidence="6" key="1">
    <citation type="journal article" date="1998" name="Int. J. Syst. Bacteriol. 48 Pt">
        <title>Thermococcus guaymasensis sp. nov. and Thermococcus aggregans sp. nov., two novel thermophilic archaea isolated from the Guaymas Basin hydrothermal vent site.</title>
        <authorList>
            <person name="Canganella F."/>
            <person name="Jones W.J."/>
            <person name="Gambacorta A."/>
            <person name="Antranikian G."/>
        </authorList>
    </citation>
    <scope>NUCLEOTIDE SEQUENCE</scope>
    <source>
        <strain evidence="6">TY</strain>
    </source>
</reference>
<proteinExistence type="predicted"/>
<keyword evidence="3 5" id="KW-1133">Transmembrane helix</keyword>
<reference evidence="6" key="2">
    <citation type="submission" date="2022-06" db="EMBL/GenBank/DDBJ databases">
        <authorList>
            <person name="Park Y.-J."/>
        </authorList>
    </citation>
    <scope>NUCLEOTIDE SEQUENCE</scope>
    <source>
        <strain evidence="6">TY</strain>
    </source>
</reference>
<evidence type="ECO:0000256" key="2">
    <source>
        <dbReference type="ARBA" id="ARBA00022692"/>
    </source>
</evidence>